<dbReference type="Pfam" id="PF06325">
    <property type="entry name" value="PrmA"/>
    <property type="match status" value="1"/>
</dbReference>
<keyword evidence="4" id="KW-1185">Reference proteome</keyword>
<accession>A0A560FYY6</accession>
<evidence type="ECO:0000256" key="2">
    <source>
        <dbReference type="ARBA" id="ARBA00022679"/>
    </source>
</evidence>
<proteinExistence type="predicted"/>
<comment type="caution">
    <text evidence="3">The sequence shown here is derived from an EMBL/GenBank/DDBJ whole genome shotgun (WGS) entry which is preliminary data.</text>
</comment>
<dbReference type="PANTHER" id="PTHR43648:SF1">
    <property type="entry name" value="ELECTRON TRANSFER FLAVOPROTEIN BETA SUBUNIT LYSINE METHYLTRANSFERASE"/>
    <property type="match status" value="1"/>
</dbReference>
<dbReference type="PANTHER" id="PTHR43648">
    <property type="entry name" value="ELECTRON TRANSFER FLAVOPROTEIN BETA SUBUNIT LYSINE METHYLTRANSFERASE"/>
    <property type="match status" value="1"/>
</dbReference>
<dbReference type="Proteomes" id="UP000316545">
    <property type="component" value="Unassembled WGS sequence"/>
</dbReference>
<dbReference type="GO" id="GO:0016279">
    <property type="term" value="F:protein-lysine N-methyltransferase activity"/>
    <property type="evidence" value="ECO:0007669"/>
    <property type="project" value="TreeGrafter"/>
</dbReference>
<name>A0A560FYY6_9PROT</name>
<sequence>MSETDRAAFIHANTAPEAPALVPELTLLTASEITPLWQATEATLAAKDLPPPFWAFPWAGGQAVARHVLDHPELVRGARVLDFAAGSGLIAIAAAKAGAASVTAVEIDTYAIAAIALNARLNGVTVTAVERDVVGQPLTDIDVVLVGDVCYEKPMAERVMAWLRALAGDGLVILMGDPGRTYLPKDGLVPLATYRVPTTLELEDRTHRDSVVWRVEA</sequence>
<dbReference type="InterPro" id="IPR029063">
    <property type="entry name" value="SAM-dependent_MTases_sf"/>
</dbReference>
<dbReference type="EMBL" id="VITO01000007">
    <property type="protein sequence ID" value="TWB26855.1"/>
    <property type="molecule type" value="Genomic_DNA"/>
</dbReference>
<dbReference type="Gene3D" id="3.40.50.150">
    <property type="entry name" value="Vaccinia Virus protein VP39"/>
    <property type="match status" value="1"/>
</dbReference>
<dbReference type="GO" id="GO:0032259">
    <property type="term" value="P:methylation"/>
    <property type="evidence" value="ECO:0007669"/>
    <property type="project" value="UniProtKB-KW"/>
</dbReference>
<gene>
    <name evidence="3" type="ORF">FBZ88_10719</name>
</gene>
<organism evidence="3 4">
    <name type="scientific">Nitrospirillum amazonense</name>
    <dbReference type="NCBI Taxonomy" id="28077"/>
    <lineage>
        <taxon>Bacteria</taxon>
        <taxon>Pseudomonadati</taxon>
        <taxon>Pseudomonadota</taxon>
        <taxon>Alphaproteobacteria</taxon>
        <taxon>Rhodospirillales</taxon>
        <taxon>Azospirillaceae</taxon>
        <taxon>Nitrospirillum</taxon>
    </lineage>
</organism>
<dbReference type="SUPFAM" id="SSF53335">
    <property type="entry name" value="S-adenosyl-L-methionine-dependent methyltransferases"/>
    <property type="match status" value="1"/>
</dbReference>
<reference evidence="3 4" key="1">
    <citation type="submission" date="2019-06" db="EMBL/GenBank/DDBJ databases">
        <title>Genomic Encyclopedia of Type Strains, Phase IV (KMG-V): Genome sequencing to study the core and pangenomes of soil and plant-associated prokaryotes.</title>
        <authorList>
            <person name="Whitman W."/>
        </authorList>
    </citation>
    <scope>NUCLEOTIDE SEQUENCE [LARGE SCALE GENOMIC DNA]</scope>
    <source>
        <strain evidence="3 4">BR 11865</strain>
    </source>
</reference>
<evidence type="ECO:0000313" key="4">
    <source>
        <dbReference type="Proteomes" id="UP000316545"/>
    </source>
</evidence>
<keyword evidence="2" id="KW-0808">Transferase</keyword>
<protein>
    <submittedName>
        <fullName evidence="3">Putative nicotinamide N-methyase</fullName>
    </submittedName>
</protein>
<dbReference type="AlphaFoldDB" id="A0A560FYY6"/>
<keyword evidence="1" id="KW-0489">Methyltransferase</keyword>
<evidence type="ECO:0000313" key="3">
    <source>
        <dbReference type="EMBL" id="TWB26855.1"/>
    </source>
</evidence>
<dbReference type="RefSeq" id="WP_145617041.1">
    <property type="nucleotide sequence ID" value="NZ_VITO01000007.1"/>
</dbReference>
<evidence type="ECO:0000256" key="1">
    <source>
        <dbReference type="ARBA" id="ARBA00022603"/>
    </source>
</evidence>
<dbReference type="InterPro" id="IPR050078">
    <property type="entry name" value="Ribosomal_L11_MeTrfase_PrmA"/>
</dbReference>